<gene>
    <name evidence="2" type="ORF">SAMN05421819_0327</name>
</gene>
<dbReference type="AlphaFoldDB" id="A0A1H5ST67"/>
<evidence type="ECO:0000313" key="3">
    <source>
        <dbReference type="Proteomes" id="UP000236728"/>
    </source>
</evidence>
<reference evidence="2 3" key="1">
    <citation type="submission" date="2016-10" db="EMBL/GenBank/DDBJ databases">
        <authorList>
            <person name="de Groot N.N."/>
        </authorList>
    </citation>
    <scope>NUCLEOTIDE SEQUENCE [LARGE SCALE GENOMIC DNA]</scope>
    <source>
        <strain evidence="2 3">DSM 22489</strain>
    </source>
</reference>
<evidence type="ECO:0008006" key="4">
    <source>
        <dbReference type="Google" id="ProtNLM"/>
    </source>
</evidence>
<organism evidence="2 3">
    <name type="scientific">Bryocella elongata</name>
    <dbReference type="NCBI Taxonomy" id="863522"/>
    <lineage>
        <taxon>Bacteria</taxon>
        <taxon>Pseudomonadati</taxon>
        <taxon>Acidobacteriota</taxon>
        <taxon>Terriglobia</taxon>
        <taxon>Terriglobales</taxon>
        <taxon>Acidobacteriaceae</taxon>
        <taxon>Bryocella</taxon>
    </lineage>
</organism>
<proteinExistence type="predicted"/>
<evidence type="ECO:0000256" key="1">
    <source>
        <dbReference type="SAM" id="Phobius"/>
    </source>
</evidence>
<keyword evidence="1" id="KW-0812">Transmembrane</keyword>
<accession>A0A1H5ST67</accession>
<keyword evidence="3" id="KW-1185">Reference proteome</keyword>
<dbReference type="Proteomes" id="UP000236728">
    <property type="component" value="Unassembled WGS sequence"/>
</dbReference>
<dbReference type="RefSeq" id="WP_103931276.1">
    <property type="nucleotide sequence ID" value="NZ_FNVA01000001.1"/>
</dbReference>
<evidence type="ECO:0000313" key="2">
    <source>
        <dbReference type="EMBL" id="SEF53158.1"/>
    </source>
</evidence>
<keyword evidence="1" id="KW-0472">Membrane</keyword>
<keyword evidence="1" id="KW-1133">Transmembrane helix</keyword>
<feature type="transmembrane region" description="Helical" evidence="1">
    <location>
        <begin position="6"/>
        <end position="28"/>
    </location>
</feature>
<sequence>MTTIVWVLAIVAAIWGGSVLALLGIAFWETFSDPRRKGAEPDLVHPSAGRFSRVMAAREWKQDSAT</sequence>
<protein>
    <recommendedName>
        <fullName evidence="4">MetS family NSS transporter small subunit</fullName>
    </recommendedName>
</protein>
<name>A0A1H5ST67_9BACT</name>
<dbReference type="EMBL" id="FNVA01000001">
    <property type="protein sequence ID" value="SEF53158.1"/>
    <property type="molecule type" value="Genomic_DNA"/>
</dbReference>